<proteinExistence type="predicted"/>
<comment type="caution">
    <text evidence="1">The sequence shown here is derived from an EMBL/GenBank/DDBJ whole genome shotgun (WGS) entry which is preliminary data.</text>
</comment>
<accession>A0ACC3AMY2</accession>
<dbReference type="EMBL" id="JAOPJF010000125">
    <property type="protein sequence ID" value="KAK1138881.1"/>
    <property type="molecule type" value="Genomic_DNA"/>
</dbReference>
<sequence>MSTLTQVRASNAQIAITLPRSTTSVFVGATSGIGEAALKEWVQQVKQPKCYFVGRSQQSAKRIIEECHAINPDARIIFIAADMSLVKEADRVCEEIKRNESEINLLFLSAGAVIMDGSKTTEGLHTLTALAIYTRVRVTQNLLPLLQKSSTLARVISIAGGTKEGPIYMDDLQGMKVPLSGIRGHLSSVITLSQEGFAAQAPGVSFLHVFPGAVKTPLFDKVPGLLGLVARIVVTLTSFFLGSWLWIHAKESGERSVFLSTSAAFPPKEEDKPKGVALVEGLCVKKGIDGEIGSGQYSVDYDGKELKKKTQDMLADYRRKGMVEKIWDHIQGEFVRITTTA</sequence>
<keyword evidence="2" id="KW-1185">Reference proteome</keyword>
<dbReference type="Proteomes" id="UP001177260">
    <property type="component" value="Unassembled WGS sequence"/>
</dbReference>
<protein>
    <submittedName>
        <fullName evidence="1">Uncharacterized protein</fullName>
    </submittedName>
</protein>
<organism evidence="1 2">
    <name type="scientific">Aspergillus melleus</name>
    <dbReference type="NCBI Taxonomy" id="138277"/>
    <lineage>
        <taxon>Eukaryota</taxon>
        <taxon>Fungi</taxon>
        <taxon>Dikarya</taxon>
        <taxon>Ascomycota</taxon>
        <taxon>Pezizomycotina</taxon>
        <taxon>Eurotiomycetes</taxon>
        <taxon>Eurotiomycetidae</taxon>
        <taxon>Eurotiales</taxon>
        <taxon>Aspergillaceae</taxon>
        <taxon>Aspergillus</taxon>
        <taxon>Aspergillus subgen. Circumdati</taxon>
    </lineage>
</organism>
<name>A0ACC3AMY2_9EURO</name>
<gene>
    <name evidence="1" type="ORF">N8T08_001708</name>
</gene>
<reference evidence="1 2" key="1">
    <citation type="journal article" date="2023" name="ACS Omega">
        <title>Identification of the Neoaspergillic Acid Biosynthesis Gene Cluster by Establishing an In Vitro CRISPR-Ribonucleoprotein Genetic System in Aspergillus melleus.</title>
        <authorList>
            <person name="Yuan B."/>
            <person name="Grau M.F."/>
            <person name="Murata R.M."/>
            <person name="Torok T."/>
            <person name="Venkateswaran K."/>
            <person name="Stajich J.E."/>
            <person name="Wang C.C.C."/>
        </authorList>
    </citation>
    <scope>NUCLEOTIDE SEQUENCE [LARGE SCALE GENOMIC DNA]</scope>
    <source>
        <strain evidence="1 2">IMV 1140</strain>
    </source>
</reference>
<evidence type="ECO:0000313" key="2">
    <source>
        <dbReference type="Proteomes" id="UP001177260"/>
    </source>
</evidence>
<evidence type="ECO:0000313" key="1">
    <source>
        <dbReference type="EMBL" id="KAK1138881.1"/>
    </source>
</evidence>